<proteinExistence type="predicted"/>
<feature type="region of interest" description="Disordered" evidence="1">
    <location>
        <begin position="1"/>
        <end position="35"/>
    </location>
</feature>
<accession>A0A9P7VV62</accession>
<dbReference type="AlphaFoldDB" id="A0A9P7VV62"/>
<feature type="compositionally biased region" description="Polar residues" evidence="1">
    <location>
        <begin position="1"/>
        <end position="13"/>
    </location>
</feature>
<dbReference type="RefSeq" id="XP_043040545.1">
    <property type="nucleotide sequence ID" value="XM_043177151.1"/>
</dbReference>
<comment type="caution">
    <text evidence="2">The sequence shown here is derived from an EMBL/GenBank/DDBJ whole genome shotgun (WGS) entry which is preliminary data.</text>
</comment>
<dbReference type="EMBL" id="MU250533">
    <property type="protein sequence ID" value="KAG7447045.1"/>
    <property type="molecule type" value="Genomic_DNA"/>
</dbReference>
<keyword evidence="3" id="KW-1185">Reference proteome</keyword>
<dbReference type="GeneID" id="66099438"/>
<dbReference type="Proteomes" id="UP000812287">
    <property type="component" value="Unassembled WGS sequence"/>
</dbReference>
<protein>
    <submittedName>
        <fullName evidence="2">Uncharacterized protein</fullName>
    </submittedName>
</protein>
<gene>
    <name evidence="2" type="ORF">BT62DRAFT_1005443</name>
</gene>
<evidence type="ECO:0000256" key="1">
    <source>
        <dbReference type="SAM" id="MobiDB-lite"/>
    </source>
</evidence>
<organism evidence="2 3">
    <name type="scientific">Guyanagaster necrorhizus</name>
    <dbReference type="NCBI Taxonomy" id="856835"/>
    <lineage>
        <taxon>Eukaryota</taxon>
        <taxon>Fungi</taxon>
        <taxon>Dikarya</taxon>
        <taxon>Basidiomycota</taxon>
        <taxon>Agaricomycotina</taxon>
        <taxon>Agaricomycetes</taxon>
        <taxon>Agaricomycetidae</taxon>
        <taxon>Agaricales</taxon>
        <taxon>Marasmiineae</taxon>
        <taxon>Physalacriaceae</taxon>
        <taxon>Guyanagaster</taxon>
    </lineage>
</organism>
<sequence length="110" mass="12344">MASLLTMWQSPNSLDEERDAKRQRTSSPTSAFAEDDDTAAYIEDFQLLLFEVSISAAENSRYGEVVVEELEVPEDSPDMSQWLFLFGLTEHRTMKLAALATDPPTPMPSK</sequence>
<reference evidence="2" key="1">
    <citation type="submission" date="2020-11" db="EMBL/GenBank/DDBJ databases">
        <title>Adaptations for nitrogen fixation in a non-lichenized fungal sporocarp promotes dispersal by wood-feeding termites.</title>
        <authorList>
            <consortium name="DOE Joint Genome Institute"/>
            <person name="Koch R.A."/>
            <person name="Yoon G."/>
            <person name="Arayal U."/>
            <person name="Lail K."/>
            <person name="Amirebrahimi M."/>
            <person name="Labutti K."/>
            <person name="Lipzen A."/>
            <person name="Riley R."/>
            <person name="Barry K."/>
            <person name="Henrissat B."/>
            <person name="Grigoriev I.V."/>
            <person name="Herr J.R."/>
            <person name="Aime M.C."/>
        </authorList>
    </citation>
    <scope>NUCLEOTIDE SEQUENCE</scope>
    <source>
        <strain evidence="2">MCA 3950</strain>
    </source>
</reference>
<evidence type="ECO:0000313" key="3">
    <source>
        <dbReference type="Proteomes" id="UP000812287"/>
    </source>
</evidence>
<evidence type="ECO:0000313" key="2">
    <source>
        <dbReference type="EMBL" id="KAG7447045.1"/>
    </source>
</evidence>
<name>A0A9P7VV62_9AGAR</name>